<dbReference type="InterPro" id="IPR013154">
    <property type="entry name" value="ADH-like_N"/>
</dbReference>
<dbReference type="InterPro" id="IPR011032">
    <property type="entry name" value="GroES-like_sf"/>
</dbReference>
<dbReference type="CDD" id="cd08249">
    <property type="entry name" value="enoyl_reductase_like"/>
    <property type="match status" value="1"/>
</dbReference>
<dbReference type="EMBL" id="KZ678448">
    <property type="protein sequence ID" value="PSR84132.1"/>
    <property type="molecule type" value="Genomic_DNA"/>
</dbReference>
<evidence type="ECO:0000256" key="4">
    <source>
        <dbReference type="ARBA" id="ARBA00022857"/>
    </source>
</evidence>
<protein>
    <submittedName>
        <fullName evidence="7">Chaperonin 10-like protein</fullName>
    </submittedName>
</protein>
<reference evidence="7 8" key="1">
    <citation type="journal article" date="2018" name="Mycol. Prog.">
        <title>Coniella lustricola, a new species from submerged detritus.</title>
        <authorList>
            <person name="Raudabaugh D.B."/>
            <person name="Iturriaga T."/>
            <person name="Carver A."/>
            <person name="Mondo S."/>
            <person name="Pangilinan J."/>
            <person name="Lipzen A."/>
            <person name="He G."/>
            <person name="Amirebrahimi M."/>
            <person name="Grigoriev I.V."/>
            <person name="Miller A.N."/>
        </authorList>
    </citation>
    <scope>NUCLEOTIDE SEQUENCE [LARGE SCALE GENOMIC DNA]</scope>
    <source>
        <strain evidence="7 8">B22-T-1</strain>
    </source>
</reference>
<dbReference type="PANTHER" id="PTHR45348">
    <property type="entry name" value="HYPOTHETICAL OXIDOREDUCTASE (EUROFUNG)"/>
    <property type="match status" value="1"/>
</dbReference>
<sequence length="386" mass="40337">MAIAIKTQTALIGGENGDIILSETVPCPPKELEDVQVAVEVKAIALNPVDTKMVGGYLTPGAVSGCEFAGIVTELGAIAAKDGGLKVGDRVAGVVMGMNPLRPRIGAFSQYTVSSAYGTVRIPDDWTFEKAAAGVGGVAWATVPWALFHSLGLPSGPLLEPLNSQMPPPDLPGFKIPIISSHTADGTKPPTTVLVSGGASFTGTCAIQLLKLAGFTVIATCSPKTSDLVKSFGADATFDYSSPTCAADIKTYTRNCLRLALDCITTADTTRLCYSALGRAGGRYVALDPYSSAVSATRSIVHADWVFGMDLLGEDVGWPAPHGRNADPVATEFGVVWNKTLQSLLDRGLVRPHPQIIRATGLAGALEGIQEIRAKKNAGQKLVYTL</sequence>
<dbReference type="Pfam" id="PF08240">
    <property type="entry name" value="ADH_N"/>
    <property type="match status" value="1"/>
</dbReference>
<dbReference type="Pfam" id="PF00107">
    <property type="entry name" value="ADH_zinc_N"/>
    <property type="match status" value="1"/>
</dbReference>
<accession>A0A2T3A7C1</accession>
<keyword evidence="8" id="KW-1185">Reference proteome</keyword>
<dbReference type="InterPro" id="IPR013149">
    <property type="entry name" value="ADH-like_C"/>
</dbReference>
<feature type="domain" description="Enoyl reductase (ER)" evidence="6">
    <location>
        <begin position="14"/>
        <end position="383"/>
    </location>
</feature>
<evidence type="ECO:0000259" key="6">
    <source>
        <dbReference type="SMART" id="SM00829"/>
    </source>
</evidence>
<evidence type="ECO:0000313" key="7">
    <source>
        <dbReference type="EMBL" id="PSR84132.1"/>
    </source>
</evidence>
<evidence type="ECO:0000256" key="2">
    <source>
        <dbReference type="ARBA" id="ARBA00011245"/>
    </source>
</evidence>
<dbReference type="OrthoDB" id="48317at2759"/>
<evidence type="ECO:0000256" key="1">
    <source>
        <dbReference type="ARBA" id="ARBA00008072"/>
    </source>
</evidence>
<gene>
    <name evidence="7" type="ORF">BD289DRAFT_434687</name>
</gene>
<dbReference type="PANTHER" id="PTHR45348:SF1">
    <property type="entry name" value="TRANS-ENOYL REDUCTASE STHE"/>
    <property type="match status" value="1"/>
</dbReference>
<comment type="subunit">
    <text evidence="2">Monomer.</text>
</comment>
<keyword evidence="5" id="KW-0560">Oxidoreductase</keyword>
<evidence type="ECO:0000313" key="8">
    <source>
        <dbReference type="Proteomes" id="UP000241462"/>
    </source>
</evidence>
<dbReference type="InterPro" id="IPR047122">
    <property type="entry name" value="Trans-enoyl_RdTase-like"/>
</dbReference>
<dbReference type="SMART" id="SM00829">
    <property type="entry name" value="PKS_ER"/>
    <property type="match status" value="1"/>
</dbReference>
<dbReference type="InterPro" id="IPR020843">
    <property type="entry name" value="ER"/>
</dbReference>
<dbReference type="GO" id="GO:0016651">
    <property type="term" value="F:oxidoreductase activity, acting on NAD(P)H"/>
    <property type="evidence" value="ECO:0007669"/>
    <property type="project" value="InterPro"/>
</dbReference>
<evidence type="ECO:0000256" key="5">
    <source>
        <dbReference type="ARBA" id="ARBA00023002"/>
    </source>
</evidence>
<dbReference type="SUPFAM" id="SSF51735">
    <property type="entry name" value="NAD(P)-binding Rossmann-fold domains"/>
    <property type="match status" value="1"/>
</dbReference>
<name>A0A2T3A7C1_9PEZI</name>
<keyword evidence="4" id="KW-0521">NADP</keyword>
<dbReference type="SUPFAM" id="SSF50129">
    <property type="entry name" value="GroES-like"/>
    <property type="match status" value="1"/>
</dbReference>
<dbReference type="AlphaFoldDB" id="A0A2T3A7C1"/>
<dbReference type="GO" id="GO:0000166">
    <property type="term" value="F:nucleotide binding"/>
    <property type="evidence" value="ECO:0007669"/>
    <property type="project" value="UniProtKB-KW"/>
</dbReference>
<comment type="similarity">
    <text evidence="1">Belongs to the zinc-containing alcohol dehydrogenase family.</text>
</comment>
<organism evidence="7 8">
    <name type="scientific">Coniella lustricola</name>
    <dbReference type="NCBI Taxonomy" id="2025994"/>
    <lineage>
        <taxon>Eukaryota</taxon>
        <taxon>Fungi</taxon>
        <taxon>Dikarya</taxon>
        <taxon>Ascomycota</taxon>
        <taxon>Pezizomycotina</taxon>
        <taxon>Sordariomycetes</taxon>
        <taxon>Sordariomycetidae</taxon>
        <taxon>Diaporthales</taxon>
        <taxon>Schizoparmaceae</taxon>
        <taxon>Coniella</taxon>
    </lineage>
</organism>
<dbReference type="InterPro" id="IPR036291">
    <property type="entry name" value="NAD(P)-bd_dom_sf"/>
</dbReference>
<dbReference type="InParanoid" id="A0A2T3A7C1"/>
<proteinExistence type="inferred from homology"/>
<keyword evidence="3" id="KW-0547">Nucleotide-binding</keyword>
<dbReference type="Proteomes" id="UP000241462">
    <property type="component" value="Unassembled WGS sequence"/>
</dbReference>
<dbReference type="Gene3D" id="3.40.50.720">
    <property type="entry name" value="NAD(P)-binding Rossmann-like Domain"/>
    <property type="match status" value="1"/>
</dbReference>
<dbReference type="STRING" id="2025994.A0A2T3A7C1"/>
<dbReference type="Gene3D" id="3.90.180.10">
    <property type="entry name" value="Medium-chain alcohol dehydrogenases, catalytic domain"/>
    <property type="match status" value="1"/>
</dbReference>
<evidence type="ECO:0000256" key="3">
    <source>
        <dbReference type="ARBA" id="ARBA00022741"/>
    </source>
</evidence>